<dbReference type="RefSeq" id="WP_123475873.1">
    <property type="nucleotide sequence ID" value="NZ_MOAZ01000009.1"/>
</dbReference>
<comment type="similarity">
    <text evidence="1 9">Belongs to the beta-class carbonic anhydrase family.</text>
</comment>
<dbReference type="InterPro" id="IPR036874">
    <property type="entry name" value="Carbonic_anhydrase_sf"/>
</dbReference>
<dbReference type="GO" id="GO:0008270">
    <property type="term" value="F:zinc ion binding"/>
    <property type="evidence" value="ECO:0007669"/>
    <property type="project" value="UniProtKB-UniRule"/>
</dbReference>
<comment type="caution">
    <text evidence="11">The sequence shown here is derived from an EMBL/GenBank/DDBJ whole genome shotgun (WGS) entry which is preliminary data.</text>
</comment>
<comment type="catalytic activity">
    <reaction evidence="7 9">
        <text>hydrogencarbonate + H(+) = CO2 + H2O</text>
        <dbReference type="Rhea" id="RHEA:10748"/>
        <dbReference type="ChEBI" id="CHEBI:15377"/>
        <dbReference type="ChEBI" id="CHEBI:15378"/>
        <dbReference type="ChEBI" id="CHEBI:16526"/>
        <dbReference type="ChEBI" id="CHEBI:17544"/>
        <dbReference type="EC" id="4.2.1.1"/>
    </reaction>
</comment>
<dbReference type="EC" id="4.2.1.1" evidence="2 9"/>
<gene>
    <name evidence="11" type="ORF">BK649_13570</name>
</gene>
<organism evidence="11 12">
    <name type="scientific">Pseudomonas canadensis</name>
    <dbReference type="NCBI Taxonomy" id="915099"/>
    <lineage>
        <taxon>Bacteria</taxon>
        <taxon>Pseudomonadati</taxon>
        <taxon>Pseudomonadota</taxon>
        <taxon>Gammaproteobacteria</taxon>
        <taxon>Pseudomonadales</taxon>
        <taxon>Pseudomonadaceae</taxon>
        <taxon>Pseudomonas</taxon>
    </lineage>
</organism>
<reference evidence="11 12" key="1">
    <citation type="submission" date="2016-10" db="EMBL/GenBank/DDBJ databases">
        <title>Comparative genome analysis of multiple Pseudomonas spp. focuses on biocontrol and plant growth promoting traits.</title>
        <authorList>
            <person name="Tao X.-Y."/>
            <person name="Taylor C.G."/>
        </authorList>
    </citation>
    <scope>NUCLEOTIDE SEQUENCE [LARGE SCALE GENOMIC DNA]</scope>
    <source>
        <strain evidence="11 12">36C8</strain>
    </source>
</reference>
<feature type="chain" id="PRO_5019167050" description="Carbonic anhydrase" evidence="10">
    <location>
        <begin position="39"/>
        <end position="241"/>
    </location>
</feature>
<evidence type="ECO:0000256" key="4">
    <source>
        <dbReference type="ARBA" id="ARBA00022833"/>
    </source>
</evidence>
<evidence type="ECO:0000256" key="6">
    <source>
        <dbReference type="ARBA" id="ARBA00024993"/>
    </source>
</evidence>
<evidence type="ECO:0000313" key="11">
    <source>
        <dbReference type="EMBL" id="ROM52302.1"/>
    </source>
</evidence>
<evidence type="ECO:0000256" key="8">
    <source>
        <dbReference type="PIRSR" id="PIRSR601765-1"/>
    </source>
</evidence>
<dbReference type="SMART" id="SM00947">
    <property type="entry name" value="Pro_CA"/>
    <property type="match status" value="1"/>
</dbReference>
<accession>A0A423F882</accession>
<feature type="binding site" evidence="8">
    <location>
        <position position="94"/>
    </location>
    <ligand>
        <name>Zn(2+)</name>
        <dbReference type="ChEBI" id="CHEBI:29105"/>
    </ligand>
</feature>
<comment type="function">
    <text evidence="6">Catalyzes the reversible hydration of carbon dioxide to form bicarbonate.</text>
</comment>
<dbReference type="PANTHER" id="PTHR11002:SF79">
    <property type="entry name" value="CARBONIC ANHYDRASE 2"/>
    <property type="match status" value="1"/>
</dbReference>
<dbReference type="AlphaFoldDB" id="A0A423F882"/>
<dbReference type="InterPro" id="IPR006311">
    <property type="entry name" value="TAT_signal"/>
</dbReference>
<dbReference type="GO" id="GO:0015976">
    <property type="term" value="P:carbon utilization"/>
    <property type="evidence" value="ECO:0007669"/>
    <property type="project" value="InterPro"/>
</dbReference>
<dbReference type="FunFam" id="3.40.1050.10:FF:000006">
    <property type="entry name" value="Carbonic anhydrase"/>
    <property type="match status" value="1"/>
</dbReference>
<dbReference type="PROSITE" id="PS00705">
    <property type="entry name" value="PROK_CO2_ANHYDRASE_2"/>
    <property type="match status" value="1"/>
</dbReference>
<dbReference type="GO" id="GO:0004089">
    <property type="term" value="F:carbonate dehydratase activity"/>
    <property type="evidence" value="ECO:0007669"/>
    <property type="project" value="UniProtKB-UniRule"/>
</dbReference>
<protein>
    <recommendedName>
        <fullName evidence="2 9">Carbonic anhydrase</fullName>
        <ecNumber evidence="2 9">4.2.1.1</ecNumber>
    </recommendedName>
    <alternativeName>
        <fullName evidence="9">Carbonate dehydratase</fullName>
    </alternativeName>
</protein>
<evidence type="ECO:0000256" key="7">
    <source>
        <dbReference type="ARBA" id="ARBA00048348"/>
    </source>
</evidence>
<evidence type="ECO:0000256" key="9">
    <source>
        <dbReference type="RuleBase" id="RU003956"/>
    </source>
</evidence>
<dbReference type="CDD" id="cd03378">
    <property type="entry name" value="beta_CA_cladeC"/>
    <property type="match status" value="1"/>
</dbReference>
<dbReference type="EMBL" id="MOAZ01000009">
    <property type="protein sequence ID" value="ROM52302.1"/>
    <property type="molecule type" value="Genomic_DNA"/>
</dbReference>
<comment type="function">
    <text evidence="9">Reversible hydration of carbon dioxide.</text>
</comment>
<dbReference type="PANTHER" id="PTHR11002">
    <property type="entry name" value="CARBONIC ANHYDRASE"/>
    <property type="match status" value="1"/>
</dbReference>
<name>A0A423F882_9PSED</name>
<dbReference type="InterPro" id="IPR001765">
    <property type="entry name" value="Carbonic_anhydrase"/>
</dbReference>
<evidence type="ECO:0000256" key="3">
    <source>
        <dbReference type="ARBA" id="ARBA00022723"/>
    </source>
</evidence>
<keyword evidence="4 8" id="KW-0862">Zinc</keyword>
<sequence length="241" mass="25159">MHKQPPLTHDRRQFLRLATVGAGALMLTGALPAALAHASPAPKAANNLNPQQALARLMEGNGRYAEGVTKRHEFMSGREALEGGQNPFVAVLSCADSRITPEYAFDTGLGDLFAVRVAGNFVTDDGLASLEYAVAVLGTPLIMVLGHDSCGALAAGVKATKDNATFPGKIQGLADAFKPSVRKVLKAPGDLLANAIAQNVSDTVARLKAESTLLADALAAGKLHIVGGIYRLRSGRVELID</sequence>
<evidence type="ECO:0000256" key="1">
    <source>
        <dbReference type="ARBA" id="ARBA00006217"/>
    </source>
</evidence>
<dbReference type="PROSITE" id="PS51318">
    <property type="entry name" value="TAT"/>
    <property type="match status" value="1"/>
</dbReference>
<comment type="cofactor">
    <cofactor evidence="8">
        <name>Zn(2+)</name>
        <dbReference type="ChEBI" id="CHEBI:29105"/>
    </cofactor>
    <text evidence="8">Binds 1 zinc ion per subunit.</text>
</comment>
<feature type="binding site" evidence="8">
    <location>
        <position position="150"/>
    </location>
    <ligand>
        <name>Zn(2+)</name>
        <dbReference type="ChEBI" id="CHEBI:29105"/>
    </ligand>
</feature>
<dbReference type="InterPro" id="IPR015892">
    <property type="entry name" value="Carbonic_anhydrase_CS"/>
</dbReference>
<proteinExistence type="inferred from homology"/>
<keyword evidence="5 9" id="KW-0456">Lyase</keyword>
<dbReference type="Pfam" id="PF00484">
    <property type="entry name" value="Pro_CA"/>
    <property type="match status" value="1"/>
</dbReference>
<evidence type="ECO:0000256" key="5">
    <source>
        <dbReference type="ARBA" id="ARBA00023239"/>
    </source>
</evidence>
<evidence type="ECO:0000313" key="12">
    <source>
        <dbReference type="Proteomes" id="UP000283389"/>
    </source>
</evidence>
<dbReference type="PROSITE" id="PS00704">
    <property type="entry name" value="PROK_CO2_ANHYDRASE_1"/>
    <property type="match status" value="1"/>
</dbReference>
<feature type="signal peptide" evidence="10">
    <location>
        <begin position="1"/>
        <end position="38"/>
    </location>
</feature>
<feature type="binding site" evidence="8">
    <location>
        <position position="147"/>
    </location>
    <ligand>
        <name>Zn(2+)</name>
        <dbReference type="ChEBI" id="CHEBI:29105"/>
    </ligand>
</feature>
<evidence type="ECO:0000256" key="2">
    <source>
        <dbReference type="ARBA" id="ARBA00012925"/>
    </source>
</evidence>
<evidence type="ECO:0000256" key="10">
    <source>
        <dbReference type="SAM" id="SignalP"/>
    </source>
</evidence>
<dbReference type="Gene3D" id="3.40.1050.10">
    <property type="entry name" value="Carbonic anhydrase"/>
    <property type="match status" value="1"/>
</dbReference>
<keyword evidence="3 8" id="KW-0479">Metal-binding</keyword>
<keyword evidence="10" id="KW-0732">Signal</keyword>
<dbReference type="SUPFAM" id="SSF53056">
    <property type="entry name" value="beta-carbonic anhydrase, cab"/>
    <property type="match status" value="1"/>
</dbReference>
<feature type="binding site" evidence="8">
    <location>
        <position position="96"/>
    </location>
    <ligand>
        <name>Zn(2+)</name>
        <dbReference type="ChEBI" id="CHEBI:29105"/>
    </ligand>
</feature>
<dbReference type="Proteomes" id="UP000283389">
    <property type="component" value="Unassembled WGS sequence"/>
</dbReference>